<dbReference type="AlphaFoldDB" id="A0A9P5YM76"/>
<comment type="caution">
    <text evidence="2">The sequence shown here is derived from an EMBL/GenBank/DDBJ whole genome shotgun (WGS) entry which is preliminary data.</text>
</comment>
<dbReference type="OrthoDB" id="3103485at2759"/>
<reference evidence="2" key="1">
    <citation type="submission" date="2020-11" db="EMBL/GenBank/DDBJ databases">
        <authorList>
            <consortium name="DOE Joint Genome Institute"/>
            <person name="Ahrendt S."/>
            <person name="Riley R."/>
            <person name="Andreopoulos W."/>
            <person name="Labutti K."/>
            <person name="Pangilinan J."/>
            <person name="Ruiz-Duenas F.J."/>
            <person name="Barrasa J.M."/>
            <person name="Sanchez-Garcia M."/>
            <person name="Camarero S."/>
            <person name="Miyauchi S."/>
            <person name="Serrano A."/>
            <person name="Linde D."/>
            <person name="Babiker R."/>
            <person name="Drula E."/>
            <person name="Ayuso-Fernandez I."/>
            <person name="Pacheco R."/>
            <person name="Padilla G."/>
            <person name="Ferreira P."/>
            <person name="Barriuso J."/>
            <person name="Kellner H."/>
            <person name="Castanera R."/>
            <person name="Alfaro M."/>
            <person name="Ramirez L."/>
            <person name="Pisabarro A.G."/>
            <person name="Kuo A."/>
            <person name="Tritt A."/>
            <person name="Lipzen A."/>
            <person name="He G."/>
            <person name="Yan M."/>
            <person name="Ng V."/>
            <person name="Cullen D."/>
            <person name="Martin F."/>
            <person name="Rosso M.-N."/>
            <person name="Henrissat B."/>
            <person name="Hibbett D."/>
            <person name="Martinez A.T."/>
            <person name="Grigoriev I.V."/>
        </authorList>
    </citation>
    <scope>NUCLEOTIDE SEQUENCE</scope>
    <source>
        <strain evidence="2">CIRM-BRFM 674</strain>
    </source>
</reference>
<gene>
    <name evidence="2" type="ORF">BDN70DRAFT_901554</name>
</gene>
<dbReference type="EMBL" id="MU155744">
    <property type="protein sequence ID" value="KAF9471165.1"/>
    <property type="molecule type" value="Genomic_DNA"/>
</dbReference>
<accession>A0A9P5YM76</accession>
<keyword evidence="3" id="KW-1185">Reference proteome</keyword>
<name>A0A9P5YM76_9AGAR</name>
<feature type="region of interest" description="Disordered" evidence="1">
    <location>
        <begin position="114"/>
        <end position="135"/>
    </location>
</feature>
<dbReference type="Proteomes" id="UP000807469">
    <property type="component" value="Unassembled WGS sequence"/>
</dbReference>
<proteinExistence type="predicted"/>
<protein>
    <submittedName>
        <fullName evidence="2">Uncharacterized protein</fullName>
    </submittedName>
</protein>
<evidence type="ECO:0000256" key="1">
    <source>
        <dbReference type="SAM" id="MobiDB-lite"/>
    </source>
</evidence>
<evidence type="ECO:0000313" key="3">
    <source>
        <dbReference type="Proteomes" id="UP000807469"/>
    </source>
</evidence>
<evidence type="ECO:0000313" key="2">
    <source>
        <dbReference type="EMBL" id="KAF9471165.1"/>
    </source>
</evidence>
<sequence length="161" mass="18606">MVLSATRTTPLTPNEAAQNRFIKSLGPYYRQAKLNDQLEVFLERVFNIWRFRWPLLRSEYIDNDFMEAAWISIKKKKALCLYWASFTESANTEYDWESYLAICEARAGIAKTPSNLNSNSSSSNSEPIQPRPKPKKRAVLINHGIVTAEDLPQKWRDFGSE</sequence>
<organism evidence="2 3">
    <name type="scientific">Pholiota conissans</name>
    <dbReference type="NCBI Taxonomy" id="109636"/>
    <lineage>
        <taxon>Eukaryota</taxon>
        <taxon>Fungi</taxon>
        <taxon>Dikarya</taxon>
        <taxon>Basidiomycota</taxon>
        <taxon>Agaricomycotina</taxon>
        <taxon>Agaricomycetes</taxon>
        <taxon>Agaricomycetidae</taxon>
        <taxon>Agaricales</taxon>
        <taxon>Agaricineae</taxon>
        <taxon>Strophariaceae</taxon>
        <taxon>Pholiota</taxon>
    </lineage>
</organism>
<feature type="compositionally biased region" description="Low complexity" evidence="1">
    <location>
        <begin position="114"/>
        <end position="125"/>
    </location>
</feature>